<dbReference type="EMBL" id="CM042042">
    <property type="protein sequence ID" value="KAI3703893.1"/>
    <property type="molecule type" value="Genomic_DNA"/>
</dbReference>
<comment type="caution">
    <text evidence="1">The sequence shown here is derived from an EMBL/GenBank/DDBJ whole genome shotgun (WGS) entry which is preliminary data.</text>
</comment>
<sequence length="378" mass="44042">MLHLLQNRILCSGVLTDKETRFHAKVIPFVIILLPSVFGLSYSSEEYKIVLLVSLSASRYDTRIWKRRQEYAKVEQKVELHVPFYEVQELMLDREKHLMIKQKEMEKKLKTLENSENTMSKENFYEMFEKWLDETRVLMDYPYSFDKTGMEYNQVVGLLLEEKMKLLYLMSLMMKRRTGLNVVIEDVTVLDEYAIDRYQQDEAEAKEKEEKKFKAKAMAKEKFKAIILLIVGIFMLTALAEPLVESVRKFSESVNIEPFYVSFILVPLATNARTAIAAIRAANQKRHPTTSLTFSEIYHKVFLNNVLGFSVLVSVIYFRGLTWHFSAEVLVVVIVCVIMGLLTTFKSMFPNWTLLIAFPLYPLSMVAVYLVNDAFQFT</sequence>
<gene>
    <name evidence="1" type="ORF">L1987_74089</name>
</gene>
<dbReference type="Proteomes" id="UP001056120">
    <property type="component" value="Linkage Group LG25"/>
</dbReference>
<keyword evidence="2" id="KW-1185">Reference proteome</keyword>
<reference evidence="1 2" key="2">
    <citation type="journal article" date="2022" name="Mol. Ecol. Resour.">
        <title>The genomes of chicory, endive, great burdock and yacon provide insights into Asteraceae paleo-polyploidization history and plant inulin production.</title>
        <authorList>
            <person name="Fan W."/>
            <person name="Wang S."/>
            <person name="Wang H."/>
            <person name="Wang A."/>
            <person name="Jiang F."/>
            <person name="Liu H."/>
            <person name="Zhao H."/>
            <person name="Xu D."/>
            <person name="Zhang Y."/>
        </authorList>
    </citation>
    <scope>NUCLEOTIDE SEQUENCE [LARGE SCALE GENOMIC DNA]</scope>
    <source>
        <strain evidence="2">cv. Yunnan</strain>
        <tissue evidence="1">Leaves</tissue>
    </source>
</reference>
<name>A0ACB9A3B1_9ASTR</name>
<reference evidence="2" key="1">
    <citation type="journal article" date="2022" name="Mol. Ecol. Resour.">
        <title>The genomes of chicory, endive, great burdock and yacon provide insights into Asteraceae palaeo-polyploidization history and plant inulin production.</title>
        <authorList>
            <person name="Fan W."/>
            <person name="Wang S."/>
            <person name="Wang H."/>
            <person name="Wang A."/>
            <person name="Jiang F."/>
            <person name="Liu H."/>
            <person name="Zhao H."/>
            <person name="Xu D."/>
            <person name="Zhang Y."/>
        </authorList>
    </citation>
    <scope>NUCLEOTIDE SEQUENCE [LARGE SCALE GENOMIC DNA]</scope>
    <source>
        <strain evidence="2">cv. Yunnan</strain>
    </source>
</reference>
<proteinExistence type="predicted"/>
<organism evidence="1 2">
    <name type="scientific">Smallanthus sonchifolius</name>
    <dbReference type="NCBI Taxonomy" id="185202"/>
    <lineage>
        <taxon>Eukaryota</taxon>
        <taxon>Viridiplantae</taxon>
        <taxon>Streptophyta</taxon>
        <taxon>Embryophyta</taxon>
        <taxon>Tracheophyta</taxon>
        <taxon>Spermatophyta</taxon>
        <taxon>Magnoliopsida</taxon>
        <taxon>eudicotyledons</taxon>
        <taxon>Gunneridae</taxon>
        <taxon>Pentapetalae</taxon>
        <taxon>asterids</taxon>
        <taxon>campanulids</taxon>
        <taxon>Asterales</taxon>
        <taxon>Asteraceae</taxon>
        <taxon>Asteroideae</taxon>
        <taxon>Heliantheae alliance</taxon>
        <taxon>Millerieae</taxon>
        <taxon>Smallanthus</taxon>
    </lineage>
</organism>
<protein>
    <submittedName>
        <fullName evidence="1">Uncharacterized protein</fullName>
    </submittedName>
</protein>
<accession>A0ACB9A3B1</accession>
<evidence type="ECO:0000313" key="2">
    <source>
        <dbReference type="Proteomes" id="UP001056120"/>
    </source>
</evidence>
<evidence type="ECO:0000313" key="1">
    <source>
        <dbReference type="EMBL" id="KAI3703893.1"/>
    </source>
</evidence>